<dbReference type="PANTHER" id="PTHR41913">
    <property type="entry name" value="DUF1684 DOMAIN-CONTAINING PROTEIN"/>
    <property type="match status" value="1"/>
</dbReference>
<evidence type="ECO:0000313" key="2">
    <source>
        <dbReference type="Proteomes" id="UP000198756"/>
    </source>
</evidence>
<protein>
    <recommendedName>
        <fullName evidence="3">DUF1684 domain-containing protein</fullName>
    </recommendedName>
</protein>
<accession>A0A1G5VEP9</accession>
<name>A0A1G5VEP9_9BACT</name>
<sequence length="291" mass="33541">MKREILLLTLMTLSITVGFSQVEDHEQWKKDRYSELVAEDGWINLAGLLWIDLEHVYLNRVDKDNLILSSVRGENNVGFFDLTKDSVWFNFNPKIVRKSKLKLVKKTLQYPVKDYGNGAVYHDHWKWTVINRGGQFAMRLRDLQHPGLAKFQPIPYFDYNTAFAVEAFFVPKFNETINITNVLGQVIEWTVMGILKFQLDGQSYELTALEDSGKLFVIFSDLTNETETYPTGRYLHVNYPDKSGTTSLDFNYSYNPPCAFTVFATCPIPPKVNRLPIAIEVGEKEPEGHNR</sequence>
<dbReference type="EMBL" id="FMXE01000003">
    <property type="protein sequence ID" value="SDA44299.1"/>
    <property type="molecule type" value="Genomic_DNA"/>
</dbReference>
<evidence type="ECO:0000313" key="1">
    <source>
        <dbReference type="EMBL" id="SDA44299.1"/>
    </source>
</evidence>
<dbReference type="InterPro" id="IPR012467">
    <property type="entry name" value="DUF1684"/>
</dbReference>
<dbReference type="Pfam" id="PF07920">
    <property type="entry name" value="DUF1684"/>
    <property type="match status" value="1"/>
</dbReference>
<dbReference type="STRING" id="279824.SAMN03080617_00485"/>
<dbReference type="AlphaFoldDB" id="A0A1G5VEP9"/>
<proteinExistence type="predicted"/>
<dbReference type="OrthoDB" id="5493262at2"/>
<keyword evidence="2" id="KW-1185">Reference proteome</keyword>
<evidence type="ECO:0008006" key="3">
    <source>
        <dbReference type="Google" id="ProtNLM"/>
    </source>
</evidence>
<reference evidence="2" key="1">
    <citation type="submission" date="2016-10" db="EMBL/GenBank/DDBJ databases">
        <authorList>
            <person name="Varghese N."/>
            <person name="Submissions S."/>
        </authorList>
    </citation>
    <scope>NUCLEOTIDE SEQUENCE [LARGE SCALE GENOMIC DNA]</scope>
    <source>
        <strain evidence="2">DSM 22703</strain>
    </source>
</reference>
<gene>
    <name evidence="1" type="ORF">SAMN03080617_00485</name>
</gene>
<dbReference type="Proteomes" id="UP000198756">
    <property type="component" value="Unassembled WGS sequence"/>
</dbReference>
<organism evidence="1 2">
    <name type="scientific">Algoriphagus alkaliphilus</name>
    <dbReference type="NCBI Taxonomy" id="279824"/>
    <lineage>
        <taxon>Bacteria</taxon>
        <taxon>Pseudomonadati</taxon>
        <taxon>Bacteroidota</taxon>
        <taxon>Cytophagia</taxon>
        <taxon>Cytophagales</taxon>
        <taxon>Cyclobacteriaceae</taxon>
        <taxon>Algoriphagus</taxon>
    </lineage>
</organism>
<dbReference type="PANTHER" id="PTHR41913:SF1">
    <property type="entry name" value="DUF1684 DOMAIN-CONTAINING PROTEIN"/>
    <property type="match status" value="1"/>
</dbReference>
<dbReference type="RefSeq" id="WP_092728358.1">
    <property type="nucleotide sequence ID" value="NZ_FMXE01000003.1"/>
</dbReference>